<proteinExistence type="inferred from homology"/>
<keyword evidence="4 10" id="KW-0812">Transmembrane</keyword>
<evidence type="ECO:0000256" key="2">
    <source>
        <dbReference type="ARBA" id="ARBA00008574"/>
    </source>
</evidence>
<comment type="subcellular location">
    <subcellularLocation>
        <location evidence="1">Endomembrane system</location>
        <topology evidence="1">Multi-pass membrane protein</topology>
    </subcellularLocation>
</comment>
<dbReference type="GO" id="GO:0019706">
    <property type="term" value="F:protein-cysteine S-palmitoyltransferase activity"/>
    <property type="evidence" value="ECO:0007669"/>
    <property type="project" value="UniProtKB-EC"/>
</dbReference>
<keyword evidence="7" id="KW-0564">Palmitate</keyword>
<evidence type="ECO:0000256" key="5">
    <source>
        <dbReference type="ARBA" id="ARBA00022989"/>
    </source>
</evidence>
<keyword evidence="8" id="KW-0449">Lipoprotein</keyword>
<feature type="transmembrane region" description="Helical" evidence="10">
    <location>
        <begin position="35"/>
        <end position="54"/>
    </location>
</feature>
<evidence type="ECO:0000256" key="10">
    <source>
        <dbReference type="RuleBase" id="RU079119"/>
    </source>
</evidence>
<organism evidence="12 13">
    <name type="scientific">Ananas comosus</name>
    <name type="common">Pineapple</name>
    <name type="synonym">Ananas ananas</name>
    <dbReference type="NCBI Taxonomy" id="4615"/>
    <lineage>
        <taxon>Eukaryota</taxon>
        <taxon>Viridiplantae</taxon>
        <taxon>Streptophyta</taxon>
        <taxon>Embryophyta</taxon>
        <taxon>Tracheophyta</taxon>
        <taxon>Spermatophyta</taxon>
        <taxon>Magnoliopsida</taxon>
        <taxon>Liliopsida</taxon>
        <taxon>Poales</taxon>
        <taxon>Bromeliaceae</taxon>
        <taxon>Bromelioideae</taxon>
        <taxon>Ananas</taxon>
    </lineage>
</organism>
<dbReference type="GO" id="GO:0005783">
    <property type="term" value="C:endoplasmic reticulum"/>
    <property type="evidence" value="ECO:0007669"/>
    <property type="project" value="TreeGrafter"/>
</dbReference>
<dbReference type="PANTHER" id="PTHR22883:SF301">
    <property type="entry name" value="PALMITOYLTRANSFERASE ZDHHC12"/>
    <property type="match status" value="1"/>
</dbReference>
<dbReference type="GO" id="GO:0005794">
    <property type="term" value="C:Golgi apparatus"/>
    <property type="evidence" value="ECO:0007669"/>
    <property type="project" value="TreeGrafter"/>
</dbReference>
<keyword evidence="5 10" id="KW-1133">Transmembrane helix</keyword>
<comment type="domain">
    <text evidence="10">The DHHC domain is required for palmitoyltransferase activity.</text>
</comment>
<reference evidence="12 13" key="1">
    <citation type="journal article" date="2016" name="DNA Res.">
        <title>The draft genome of MD-2 pineapple using hybrid error correction of long reads.</title>
        <authorList>
            <person name="Redwan R.M."/>
            <person name="Saidin A."/>
            <person name="Kumar S.V."/>
        </authorList>
    </citation>
    <scope>NUCLEOTIDE SEQUENCE [LARGE SCALE GENOMIC DNA]</scope>
    <source>
        <strain evidence="13">cv. MD2</strain>
        <tissue evidence="12">Leaf</tissue>
    </source>
</reference>
<dbReference type="GO" id="GO:0006612">
    <property type="term" value="P:protein targeting to membrane"/>
    <property type="evidence" value="ECO:0007669"/>
    <property type="project" value="TreeGrafter"/>
</dbReference>
<evidence type="ECO:0000256" key="4">
    <source>
        <dbReference type="ARBA" id="ARBA00022692"/>
    </source>
</evidence>
<evidence type="ECO:0000256" key="3">
    <source>
        <dbReference type="ARBA" id="ARBA00022679"/>
    </source>
</evidence>
<dbReference type="AlphaFoldDB" id="A0A199V160"/>
<dbReference type="Proteomes" id="UP000092600">
    <property type="component" value="Unassembled WGS sequence"/>
</dbReference>
<evidence type="ECO:0000313" key="12">
    <source>
        <dbReference type="EMBL" id="OAY70620.1"/>
    </source>
</evidence>
<evidence type="ECO:0000256" key="9">
    <source>
        <dbReference type="ARBA" id="ARBA00023315"/>
    </source>
</evidence>
<comment type="catalytic activity">
    <reaction evidence="10">
        <text>L-cysteinyl-[protein] + hexadecanoyl-CoA = S-hexadecanoyl-L-cysteinyl-[protein] + CoA</text>
        <dbReference type="Rhea" id="RHEA:36683"/>
        <dbReference type="Rhea" id="RHEA-COMP:10131"/>
        <dbReference type="Rhea" id="RHEA-COMP:11032"/>
        <dbReference type="ChEBI" id="CHEBI:29950"/>
        <dbReference type="ChEBI" id="CHEBI:57287"/>
        <dbReference type="ChEBI" id="CHEBI:57379"/>
        <dbReference type="ChEBI" id="CHEBI:74151"/>
        <dbReference type="EC" id="2.3.1.225"/>
    </reaction>
</comment>
<keyword evidence="6 10" id="KW-0472">Membrane</keyword>
<evidence type="ECO:0000256" key="6">
    <source>
        <dbReference type="ARBA" id="ARBA00023136"/>
    </source>
</evidence>
<comment type="similarity">
    <text evidence="2 10">Belongs to the DHHC palmitoyltransferase family.</text>
</comment>
<evidence type="ECO:0000259" key="11">
    <source>
        <dbReference type="Pfam" id="PF01529"/>
    </source>
</evidence>
<dbReference type="EMBL" id="LSRQ01003829">
    <property type="protein sequence ID" value="OAY70620.1"/>
    <property type="molecule type" value="Genomic_DNA"/>
</dbReference>
<gene>
    <name evidence="12" type="ORF">ACMD2_23817</name>
</gene>
<accession>A0A199V160</accession>
<dbReference type="PROSITE" id="PS50216">
    <property type="entry name" value="DHHC"/>
    <property type="match status" value="1"/>
</dbReference>
<evidence type="ECO:0000313" key="13">
    <source>
        <dbReference type="Proteomes" id="UP000092600"/>
    </source>
</evidence>
<dbReference type="Pfam" id="PF01529">
    <property type="entry name" value="DHHC"/>
    <property type="match status" value="1"/>
</dbReference>
<dbReference type="InterPro" id="IPR039859">
    <property type="entry name" value="PFA4/ZDH16/20/ERF2-like"/>
</dbReference>
<evidence type="ECO:0000256" key="1">
    <source>
        <dbReference type="ARBA" id="ARBA00004127"/>
    </source>
</evidence>
<dbReference type="PANTHER" id="PTHR22883">
    <property type="entry name" value="ZINC FINGER DHHC DOMAIN CONTAINING PROTEIN"/>
    <property type="match status" value="1"/>
</dbReference>
<feature type="domain" description="Palmitoyltransferase DHHC" evidence="11">
    <location>
        <begin position="218"/>
        <end position="259"/>
    </location>
</feature>
<evidence type="ECO:0000256" key="7">
    <source>
        <dbReference type="ARBA" id="ARBA00023139"/>
    </source>
</evidence>
<comment type="caution">
    <text evidence="12">The sequence shown here is derived from an EMBL/GenBank/DDBJ whole genome shotgun (WGS) entry which is preliminary data.</text>
</comment>
<dbReference type="InterPro" id="IPR001594">
    <property type="entry name" value="Palmitoyltrfase_DHHC"/>
</dbReference>
<name>A0A199V160_ANACO</name>
<keyword evidence="9 10" id="KW-0012">Acyltransferase</keyword>
<dbReference type="EC" id="2.3.1.225" evidence="10"/>
<keyword evidence="3 10" id="KW-0808">Transferase</keyword>
<sequence>MADADLRATSIREVREKISELCPSVAERGTSHLDIYVVVFSLGFSKPLLFWSYLGFLGSDRGSSEEIFVGIEGVVAAPSRGIRGDGVRLGSNFGAEDSRGAVVYCSILGTSSGYASSVYPRIWFITRRRQSTSKNGSLTPISRNQLERLNSRTNSSSWLQQVMNLYPPGSSSSFDGALVSDSASFDRALFRTGLALTVMSFRAVFPFVHISEAELTFCIPLQPPRSKHCHDCDKCVLQFDHHCVWLGTCIGLKNHCRFWWKDFLGIILLAALIFCLIFLLLLLLFHSYLALTNQTTYELARRKRVLYLRGVPDRVYPFSKGICRNLYTFCCSREKFYILEEVPPMEELQARARPYTWREIISCRCC</sequence>
<feature type="transmembrane region" description="Helical" evidence="10">
    <location>
        <begin position="263"/>
        <end position="285"/>
    </location>
</feature>
<evidence type="ECO:0000256" key="8">
    <source>
        <dbReference type="ARBA" id="ARBA00023288"/>
    </source>
</evidence>
<protein>
    <recommendedName>
        <fullName evidence="10">S-acyltransferase</fullName>
        <ecNumber evidence="10">2.3.1.225</ecNumber>
    </recommendedName>
    <alternativeName>
        <fullName evidence="10">Palmitoyltransferase</fullName>
    </alternativeName>
</protein>